<comment type="caution">
    <text evidence="1">The sequence shown here is derived from an EMBL/GenBank/DDBJ whole genome shotgun (WGS) entry which is preliminary data.</text>
</comment>
<name>A0A074MBI6_9BACL</name>
<dbReference type="InterPro" id="IPR011749">
    <property type="entry name" value="CHP02243"/>
</dbReference>
<proteinExistence type="predicted"/>
<gene>
    <name evidence="1" type="ORF">EL26_11425</name>
</gene>
<keyword evidence="2" id="KW-1185">Reference proteome</keyword>
<evidence type="ECO:0000313" key="2">
    <source>
        <dbReference type="Proteomes" id="UP000027931"/>
    </source>
</evidence>
<reference evidence="1 2" key="1">
    <citation type="journal article" date="2013" name="Int. J. Syst. Evol. Microbiol.">
        <title>Tumebacillus flagellatus sp. nov., an alpha-amylase/pullulanase-producing bacterium isolated from cassava wastewater.</title>
        <authorList>
            <person name="Wang Q."/>
            <person name="Xie N."/>
            <person name="Qin Y."/>
            <person name="Shen N."/>
            <person name="Zhu J."/>
            <person name="Mi H."/>
            <person name="Huang R."/>
        </authorList>
    </citation>
    <scope>NUCLEOTIDE SEQUENCE [LARGE SCALE GENOMIC DNA]</scope>
    <source>
        <strain evidence="1 2">GST4</strain>
    </source>
</reference>
<dbReference type="OrthoDB" id="9027184at2"/>
<dbReference type="Proteomes" id="UP000027931">
    <property type="component" value="Unassembled WGS sequence"/>
</dbReference>
<sequence>MLQLPNLDDRLYEEIVSEARKSIPRLLPQWTDENAHDPGITMVELFSWLSEMQQYYLNRVTAKNERKFLQLLGLALQGASTALVDVTFGGAEEAVRVPRGTKLQALDETFETREPLWVWPQTLQRVLVRTDTDSSDYTSANDNGRVGYFAFGAQAQSGTKLCLGFPQPFQAGHPLSLTINLREEMAVRRNPVQPDFEVTPSGRVEWSYYGRDGEWHPLQPEEITDGTNHLAQSGRITFRVPEEMGLTTIHPANDQARAWLVCTVLQSGYEVPPMIEKCTLNTVSAEHGETHSLVRSFDSDGSENQEMMSDDFLAYFGEVAVQVQEPGGFWRDWKNVADLSDCGPRDSCYELRRNPEDKTTVISFGDGSHGRIPPNGQGTVRLVAFADSFATERMIGPSDGLPNQRFALPLMPLLPNTLLLQVGVLSKSRDGGETWLWQDWELVDDLERSGPEDRHYSLDLDAGEILFGDHEQGRIPERSETWENIRLLSYRTGGGLRGNVQQDRISGLLAPHGAFPPSLAVTNHFYASGGGERETLSEAKERVRREMRLTTRAVTAADYERIALATPGLRVARAKAIPLYRTGQEDPHEQAAGQVTVVVVPYGDGAIPMPSLGFLQTVQRHLDRHRLLTTEVHVTAPEYVQITVHAVVVVHPDYRHQTQRVLDALGSLLDVLDDRDPSKGWEFGRSVYKGDVYEVINRLPGVEYIQSLYMEGVGRGIRRDGNGDIHLPPHGLVYSGRHTVELLSRTDL</sequence>
<dbReference type="AlphaFoldDB" id="A0A074MBI6"/>
<organism evidence="1 2">
    <name type="scientific">Tumebacillus flagellatus</name>
    <dbReference type="NCBI Taxonomy" id="1157490"/>
    <lineage>
        <taxon>Bacteria</taxon>
        <taxon>Bacillati</taxon>
        <taxon>Bacillota</taxon>
        <taxon>Bacilli</taxon>
        <taxon>Bacillales</taxon>
        <taxon>Alicyclobacillaceae</taxon>
        <taxon>Tumebacillus</taxon>
    </lineage>
</organism>
<dbReference type="STRING" id="1157490.EL26_11425"/>
<evidence type="ECO:0000313" key="1">
    <source>
        <dbReference type="EMBL" id="KEO83292.1"/>
    </source>
</evidence>
<dbReference type="RefSeq" id="WP_038088078.1">
    <property type="nucleotide sequence ID" value="NZ_JMIR01000013.1"/>
</dbReference>
<accession>A0A074MBI6</accession>
<dbReference type="EMBL" id="JMIR01000013">
    <property type="protein sequence ID" value="KEO83292.1"/>
    <property type="molecule type" value="Genomic_DNA"/>
</dbReference>
<dbReference type="eggNOG" id="COG3299">
    <property type="taxonomic scope" value="Bacteria"/>
</dbReference>
<dbReference type="NCBIfam" id="TIGR02243">
    <property type="entry name" value="putative baseplate assembly protein"/>
    <property type="match status" value="1"/>
</dbReference>
<protein>
    <submittedName>
        <fullName evidence="1">Uncharacterized protein</fullName>
    </submittedName>
</protein>